<dbReference type="PANTHER" id="PTHR32089:SF74">
    <property type="entry name" value="METHYL-ACCEPTING CHEMOTAXIS PROTEIN AER"/>
    <property type="match status" value="1"/>
</dbReference>
<evidence type="ECO:0000256" key="5">
    <source>
        <dbReference type="ARBA" id="ARBA00022519"/>
    </source>
</evidence>
<feature type="coiled-coil region" evidence="12">
    <location>
        <begin position="439"/>
        <end position="469"/>
    </location>
</feature>
<keyword evidence="9 11" id="KW-0807">Transducer</keyword>
<keyword evidence="3" id="KW-0488">Methylation</keyword>
<feature type="domain" description="PAS" evidence="14">
    <location>
        <begin position="21"/>
        <end position="76"/>
    </location>
</feature>
<comment type="similarity">
    <text evidence="10">Belongs to the methyl-accepting chemotaxis (MCP) protein family.</text>
</comment>
<evidence type="ECO:0000256" key="12">
    <source>
        <dbReference type="SAM" id="Coils"/>
    </source>
</evidence>
<reference evidence="16 17" key="1">
    <citation type="submission" date="2019-05" db="EMBL/GenBank/DDBJ databases">
        <title>Pseudomonas sp. SC006 isolated from lettuce that can produce HBGAs.</title>
        <authorList>
            <person name="Wang D."/>
            <person name="Liao N."/>
            <person name="Liu D."/>
            <person name="Zhang Z."/>
            <person name="Zou S."/>
        </authorList>
    </citation>
    <scope>NUCLEOTIDE SEQUENCE [LARGE SCALE GENOMIC DNA]</scope>
    <source>
        <strain evidence="16 17">SC006</strain>
    </source>
</reference>
<dbReference type="InterPro" id="IPR035965">
    <property type="entry name" value="PAS-like_dom_sf"/>
</dbReference>
<evidence type="ECO:0000256" key="7">
    <source>
        <dbReference type="ARBA" id="ARBA00022989"/>
    </source>
</evidence>
<dbReference type="PROSITE" id="PS50111">
    <property type="entry name" value="CHEMOTAXIS_TRANSDUC_2"/>
    <property type="match status" value="1"/>
</dbReference>
<dbReference type="FunFam" id="1.10.287.950:FF:000001">
    <property type="entry name" value="Methyl-accepting chemotaxis sensory transducer"/>
    <property type="match status" value="1"/>
</dbReference>
<dbReference type="OrthoDB" id="5675566at2"/>
<dbReference type="FunFam" id="3.30.450.20:FF:000046">
    <property type="entry name" value="Aerotaxis sensor receptor"/>
    <property type="match status" value="1"/>
</dbReference>
<dbReference type="Gene3D" id="1.10.287.950">
    <property type="entry name" value="Methyl-accepting chemotaxis protein"/>
    <property type="match status" value="1"/>
</dbReference>
<dbReference type="SUPFAM" id="SSF55785">
    <property type="entry name" value="PYP-like sensor domain (PAS domain)"/>
    <property type="match status" value="1"/>
</dbReference>
<dbReference type="CDD" id="cd00130">
    <property type="entry name" value="PAS"/>
    <property type="match status" value="1"/>
</dbReference>
<keyword evidence="8" id="KW-0472">Membrane</keyword>
<organism evidence="16 17">
    <name type="scientific">Pseudomonas mosselii</name>
    <dbReference type="NCBI Taxonomy" id="78327"/>
    <lineage>
        <taxon>Bacteria</taxon>
        <taxon>Pseudomonadati</taxon>
        <taxon>Pseudomonadota</taxon>
        <taxon>Gammaproteobacteria</taxon>
        <taxon>Pseudomonadales</taxon>
        <taxon>Pseudomonadaceae</taxon>
        <taxon>Pseudomonas</taxon>
    </lineage>
</organism>
<sequence length="521" mass="55186">MRLNLPVNTVEQRFPEHQRLISATDTSSLITYCNAEFAAISGYSEAELIGSPHNLVRHPDMPEAVFELMWQYLKAGRSWMGIVKNRCKNGNFYWVSAYVTPILENGRLVGYESVRVCPTREQVARADALYARLRAGKAALAPARRLMLVGRAMALPLCAGALALGVNQAWPGLTAQAVTLALFAGLGVWAQLRLEQHLRRIAEGAQNTFGDAVAALTYSDQVGAAGQLELILLSEQARLKTALARLGDLAAQMAEAALDAGHLSRGTESALLEQRAETDLTATAMTQMAVSIGEVAGHVQLTAQEAHTAHLLAEQGSQVADASGAAIRGLADTVGQINQAVNALAGQTGAIADAAGMIRTIAEQTNLLALNAAIEAARAGEHGRGFAVVADEVRALADKTRQSTLHIQAITDNLRTGAEQAVDIASQGIAGADRGVAQVDEAQQALQGIRQAVQRISDMSQQMAAASQQQSNVAEDVSRQINGVAGTVQQSASRANAAASRGRELEQICAGLRALVERFNR</sequence>
<evidence type="ECO:0000256" key="10">
    <source>
        <dbReference type="ARBA" id="ARBA00029447"/>
    </source>
</evidence>
<dbReference type="PROSITE" id="PS50112">
    <property type="entry name" value="PAS"/>
    <property type="match status" value="1"/>
</dbReference>
<dbReference type="PRINTS" id="PR00260">
    <property type="entry name" value="CHEMTRNSDUCR"/>
</dbReference>
<dbReference type="PROSITE" id="PS50192">
    <property type="entry name" value="T_SNARE"/>
    <property type="match status" value="1"/>
</dbReference>
<dbReference type="InterPro" id="IPR004090">
    <property type="entry name" value="Chemotax_Me-accpt_rcpt"/>
</dbReference>
<dbReference type="Pfam" id="PF08447">
    <property type="entry name" value="PAS_3"/>
    <property type="match status" value="1"/>
</dbReference>
<keyword evidence="17" id="KW-1185">Reference proteome</keyword>
<dbReference type="Gene3D" id="3.30.450.20">
    <property type="entry name" value="PAS domain"/>
    <property type="match status" value="1"/>
</dbReference>
<dbReference type="SMART" id="SM00283">
    <property type="entry name" value="MA"/>
    <property type="match status" value="1"/>
</dbReference>
<proteinExistence type="inferred from homology"/>
<protein>
    <submittedName>
        <fullName evidence="16">PAS domain S-box protein</fullName>
    </submittedName>
</protein>
<evidence type="ECO:0000313" key="16">
    <source>
        <dbReference type="EMBL" id="TLP56681.1"/>
    </source>
</evidence>
<dbReference type="Pfam" id="PF00015">
    <property type="entry name" value="MCPsignal"/>
    <property type="match status" value="1"/>
</dbReference>
<keyword evidence="5" id="KW-0997">Cell inner membrane</keyword>
<evidence type="ECO:0000259" key="13">
    <source>
        <dbReference type="PROSITE" id="PS50111"/>
    </source>
</evidence>
<evidence type="ECO:0000259" key="15">
    <source>
        <dbReference type="PROSITE" id="PS50192"/>
    </source>
</evidence>
<dbReference type="AlphaFoldDB" id="A0A5R8YTB2"/>
<evidence type="ECO:0000256" key="9">
    <source>
        <dbReference type="ARBA" id="ARBA00023224"/>
    </source>
</evidence>
<dbReference type="InterPro" id="IPR000727">
    <property type="entry name" value="T_SNARE_dom"/>
</dbReference>
<keyword evidence="12" id="KW-0175">Coiled coil</keyword>
<feature type="domain" description="Methyl-accepting transducer" evidence="13">
    <location>
        <begin position="249"/>
        <end position="485"/>
    </location>
</feature>
<evidence type="ECO:0000256" key="6">
    <source>
        <dbReference type="ARBA" id="ARBA00022692"/>
    </source>
</evidence>
<name>A0A5R8YTB2_9PSED</name>
<accession>A0A5R8YTB2</accession>
<keyword evidence="2" id="KW-1003">Cell membrane</keyword>
<dbReference type="GO" id="GO:0005886">
    <property type="term" value="C:plasma membrane"/>
    <property type="evidence" value="ECO:0007669"/>
    <property type="project" value="UniProtKB-SubCell"/>
</dbReference>
<dbReference type="EMBL" id="VAUO01000009">
    <property type="protein sequence ID" value="TLP56681.1"/>
    <property type="molecule type" value="Genomic_DNA"/>
</dbReference>
<dbReference type="GO" id="GO:0007165">
    <property type="term" value="P:signal transduction"/>
    <property type="evidence" value="ECO:0007669"/>
    <property type="project" value="UniProtKB-KW"/>
</dbReference>
<dbReference type="InterPro" id="IPR004089">
    <property type="entry name" value="MCPsignal_dom"/>
</dbReference>
<dbReference type="GO" id="GO:0004888">
    <property type="term" value="F:transmembrane signaling receptor activity"/>
    <property type="evidence" value="ECO:0007669"/>
    <property type="project" value="InterPro"/>
</dbReference>
<evidence type="ECO:0000256" key="4">
    <source>
        <dbReference type="ARBA" id="ARBA00022500"/>
    </source>
</evidence>
<evidence type="ECO:0000313" key="17">
    <source>
        <dbReference type="Proteomes" id="UP000309819"/>
    </source>
</evidence>
<gene>
    <name evidence="16" type="ORF">FEM01_18450</name>
</gene>
<dbReference type="InterPro" id="IPR000014">
    <property type="entry name" value="PAS"/>
</dbReference>
<keyword evidence="7" id="KW-1133">Transmembrane helix</keyword>
<keyword evidence="4" id="KW-0145">Chemotaxis</keyword>
<feature type="domain" description="T-SNARE coiled-coil homology" evidence="15">
    <location>
        <begin position="436"/>
        <end position="498"/>
    </location>
</feature>
<evidence type="ECO:0000256" key="3">
    <source>
        <dbReference type="ARBA" id="ARBA00022481"/>
    </source>
</evidence>
<evidence type="ECO:0000256" key="2">
    <source>
        <dbReference type="ARBA" id="ARBA00022475"/>
    </source>
</evidence>
<dbReference type="NCBIfam" id="TIGR00229">
    <property type="entry name" value="sensory_box"/>
    <property type="match status" value="1"/>
</dbReference>
<dbReference type="SUPFAM" id="SSF58104">
    <property type="entry name" value="Methyl-accepting chemotaxis protein (MCP) signaling domain"/>
    <property type="match status" value="1"/>
</dbReference>
<comment type="subcellular location">
    <subcellularLocation>
        <location evidence="1">Cell inner membrane</location>
        <topology evidence="1">Multi-pass membrane protein</topology>
    </subcellularLocation>
</comment>
<dbReference type="PANTHER" id="PTHR32089">
    <property type="entry name" value="METHYL-ACCEPTING CHEMOTAXIS PROTEIN MCPB"/>
    <property type="match status" value="1"/>
</dbReference>
<evidence type="ECO:0000256" key="11">
    <source>
        <dbReference type="PROSITE-ProRule" id="PRU00284"/>
    </source>
</evidence>
<evidence type="ECO:0000256" key="8">
    <source>
        <dbReference type="ARBA" id="ARBA00023136"/>
    </source>
</evidence>
<evidence type="ECO:0000259" key="14">
    <source>
        <dbReference type="PROSITE" id="PS50112"/>
    </source>
</evidence>
<dbReference type="GO" id="GO:0052131">
    <property type="term" value="P:positive aerotaxis"/>
    <property type="evidence" value="ECO:0007669"/>
    <property type="project" value="UniProtKB-ARBA"/>
</dbReference>
<dbReference type="Proteomes" id="UP000309819">
    <property type="component" value="Unassembled WGS sequence"/>
</dbReference>
<evidence type="ECO:0000256" key="1">
    <source>
        <dbReference type="ARBA" id="ARBA00004429"/>
    </source>
</evidence>
<keyword evidence="6" id="KW-0812">Transmembrane</keyword>
<comment type="caution">
    <text evidence="16">The sequence shown here is derived from an EMBL/GenBank/DDBJ whole genome shotgun (WGS) entry which is preliminary data.</text>
</comment>
<dbReference type="InterPro" id="IPR013655">
    <property type="entry name" value="PAS_fold_3"/>
</dbReference>